<protein>
    <submittedName>
        <fullName evidence="4">Maltose acetyltransferase domain-containing protein</fullName>
    </submittedName>
</protein>
<dbReference type="RefSeq" id="WP_410030998.1">
    <property type="nucleotide sequence ID" value="NZ_JBGMEI010000003.1"/>
</dbReference>
<comment type="similarity">
    <text evidence="1">Belongs to the transferase hexapeptide repeat family.</text>
</comment>
<dbReference type="InterPro" id="IPR024688">
    <property type="entry name" value="Mac_dom"/>
</dbReference>
<dbReference type="Pfam" id="PF12464">
    <property type="entry name" value="Mac"/>
    <property type="match status" value="1"/>
</dbReference>
<evidence type="ECO:0000256" key="2">
    <source>
        <dbReference type="ARBA" id="ARBA00022679"/>
    </source>
</evidence>
<feature type="domain" description="Maltose/galactoside acetyltransferase" evidence="3">
    <location>
        <begin position="7"/>
        <end position="36"/>
    </location>
</feature>
<organism evidence="4 5">
    <name type="scientific">Anaerococcus martiniensis</name>
    <dbReference type="NCBI Taxonomy" id="3115615"/>
    <lineage>
        <taxon>Bacteria</taxon>
        <taxon>Bacillati</taxon>
        <taxon>Bacillota</taxon>
        <taxon>Tissierellia</taxon>
        <taxon>Tissierellales</taxon>
        <taxon>Peptoniphilaceae</taxon>
        <taxon>Anaerococcus</taxon>
    </lineage>
</organism>
<reference evidence="4 5" key="1">
    <citation type="journal article" date="2025" name="Anaerobe">
        <title>Description of Anaerococcus kampingiae sp. nov., Anaerococcus groningensis sp. nov., Anaerococcus martiniensis sp. nov., and Anaerococcus cruorum sp. nov., isolated from human clinical specimens.</title>
        <authorList>
            <person name="Boiten K.E."/>
            <person name="Meijer J."/>
            <person name="van Wezel E.M."/>
            <person name="Veloo A.C.M."/>
        </authorList>
    </citation>
    <scope>NUCLEOTIDE SEQUENCE [LARGE SCALE GENOMIC DNA]</scope>
    <source>
        <strain evidence="4 5">ENR0831</strain>
    </source>
</reference>
<dbReference type="EMBL" id="JBGMEI010000003">
    <property type="protein sequence ID" value="MFO3665289.1"/>
    <property type="molecule type" value="Genomic_DNA"/>
</dbReference>
<evidence type="ECO:0000313" key="4">
    <source>
        <dbReference type="EMBL" id="MFO3665289.1"/>
    </source>
</evidence>
<evidence type="ECO:0000256" key="1">
    <source>
        <dbReference type="ARBA" id="ARBA00007274"/>
    </source>
</evidence>
<dbReference type="Proteomes" id="UP001637996">
    <property type="component" value="Unassembled WGS sequence"/>
</dbReference>
<gene>
    <name evidence="4" type="ORF">ACCQ41_03355</name>
</gene>
<proteinExistence type="inferred from homology"/>
<keyword evidence="5" id="KW-1185">Reference proteome</keyword>
<comment type="caution">
    <text evidence="4">The sequence shown here is derived from an EMBL/GenBank/DDBJ whole genome shotgun (WGS) entry which is preliminary data.</text>
</comment>
<sequence>MKTQKQRMINGMLYMGDEELRQDMYEARRKMQDFNKIIIIPKRVRQSFALFLISVCKMILFTF</sequence>
<evidence type="ECO:0000313" key="5">
    <source>
        <dbReference type="Proteomes" id="UP001637996"/>
    </source>
</evidence>
<name>A0ABW9M7U0_9FIRM</name>
<keyword evidence="2" id="KW-0808">Transferase</keyword>
<evidence type="ECO:0000259" key="3">
    <source>
        <dbReference type="Pfam" id="PF12464"/>
    </source>
</evidence>
<accession>A0ABW9M7U0</accession>